<dbReference type="NCBIfam" id="TIGR00229">
    <property type="entry name" value="sensory_box"/>
    <property type="match status" value="2"/>
</dbReference>
<comment type="caution">
    <text evidence="3">The sequence shown here is derived from an EMBL/GenBank/DDBJ whole genome shotgun (WGS) entry which is preliminary data.</text>
</comment>
<dbReference type="PANTHER" id="PTHR43156">
    <property type="entry name" value="STAGE II SPORULATION PROTEIN E-RELATED"/>
    <property type="match status" value="1"/>
</dbReference>
<feature type="domain" description="PAS" evidence="2">
    <location>
        <begin position="25"/>
        <end position="89"/>
    </location>
</feature>
<organism evidence="3 4">
    <name type="scientific">Streptomyces yanii</name>
    <dbReference type="NCBI Taxonomy" id="78510"/>
    <lineage>
        <taxon>Bacteria</taxon>
        <taxon>Bacillati</taxon>
        <taxon>Actinomycetota</taxon>
        <taxon>Actinomycetes</taxon>
        <taxon>Kitasatosporales</taxon>
        <taxon>Streptomycetaceae</taxon>
        <taxon>Streptomyces</taxon>
    </lineage>
</organism>
<dbReference type="SMART" id="SM00091">
    <property type="entry name" value="PAS"/>
    <property type="match status" value="2"/>
</dbReference>
<dbReference type="Proteomes" id="UP001589710">
    <property type="component" value="Unassembled WGS sequence"/>
</dbReference>
<dbReference type="SMART" id="SM00331">
    <property type="entry name" value="PP2C_SIG"/>
    <property type="match status" value="1"/>
</dbReference>
<name>A0ABV5R2K3_9ACTN</name>
<evidence type="ECO:0000313" key="4">
    <source>
        <dbReference type="Proteomes" id="UP001589710"/>
    </source>
</evidence>
<dbReference type="InterPro" id="IPR013767">
    <property type="entry name" value="PAS_fold"/>
</dbReference>
<dbReference type="Gene3D" id="3.60.40.10">
    <property type="entry name" value="PPM-type phosphatase domain"/>
    <property type="match status" value="1"/>
</dbReference>
<dbReference type="InterPro" id="IPR036457">
    <property type="entry name" value="PPM-type-like_dom_sf"/>
</dbReference>
<dbReference type="SUPFAM" id="SSF55781">
    <property type="entry name" value="GAF domain-like"/>
    <property type="match status" value="1"/>
</dbReference>
<evidence type="ECO:0000256" key="1">
    <source>
        <dbReference type="ARBA" id="ARBA00022801"/>
    </source>
</evidence>
<dbReference type="InterPro" id="IPR001932">
    <property type="entry name" value="PPM-type_phosphatase-like_dom"/>
</dbReference>
<dbReference type="EMBL" id="JBHMCG010000031">
    <property type="protein sequence ID" value="MFB9572050.1"/>
    <property type="molecule type" value="Genomic_DNA"/>
</dbReference>
<sequence length="697" mass="74836">MTEADGLLGDAAPGAADPSAAPGGLLDVLGVAAVVLNAEGRISLWSPQAEELFGYTAGEALGRSAIYLLIEEQHREQVTSLFAQVMAGCGAWAGVFPVRHKDGSTRLAEFRNMRLEDEHGHLYALGIASDRATLQRVERDLALSMRLVSQSPMGLAVMDTDLRYVLVNPALERINGLPAEQHLGRRVGEVLSFLDADATESAMRRVLADGVPRLNQFTTGRTAADPDTEHAWRVSFYRLEDASGQVIGLATSVVDVTEQLQAAAAAVRTRRRLALIADASARIGTSLDLEVTARELADIVVPEFADIVAVDVLDSVLGGTQPHDDGDTASFRALAVKTAYPTPAVRAADPVGELASYDATRLVTQSARSARPVLVSRVRESDLARIARDAEAATLLKEAGLHSYLAVPLIARGEVLGVLDLKRARNQQPFDHDDQVLAVELAARAAVSIDNARWYQRQRRAVLTLQRHLLPSEPAHRPGLEIAYRYQPAAATDEAGGDWFDVIPLPGEQTALVVGDVMGSGINAAATMGQLRIAARTLAALGLEPDAVLAQLDDIAVGLDGAMATCVFAVYDPHLLRCRMATAGHLPPVLTRPGHVPELLDLPTGAPLGVGGVPFETIEFHLGISDELVLYTDGLVETRDQDIDARLQALTDLLSNPRRPLEETCDLLLGALRHRDDHDDVALLIARTRHMQSGHEP</sequence>
<proteinExistence type="predicted"/>
<dbReference type="SMART" id="SM00065">
    <property type="entry name" value="GAF"/>
    <property type="match status" value="1"/>
</dbReference>
<dbReference type="Pfam" id="PF08448">
    <property type="entry name" value="PAS_4"/>
    <property type="match status" value="1"/>
</dbReference>
<dbReference type="Pfam" id="PF00989">
    <property type="entry name" value="PAS"/>
    <property type="match status" value="1"/>
</dbReference>
<dbReference type="InterPro" id="IPR013656">
    <property type="entry name" value="PAS_4"/>
</dbReference>
<dbReference type="Pfam" id="PF01590">
    <property type="entry name" value="GAF"/>
    <property type="match status" value="1"/>
</dbReference>
<dbReference type="Gene3D" id="3.30.450.20">
    <property type="entry name" value="PAS domain"/>
    <property type="match status" value="2"/>
</dbReference>
<dbReference type="InterPro" id="IPR029016">
    <property type="entry name" value="GAF-like_dom_sf"/>
</dbReference>
<dbReference type="PROSITE" id="PS50112">
    <property type="entry name" value="PAS"/>
    <property type="match status" value="2"/>
</dbReference>
<reference evidence="3 4" key="1">
    <citation type="submission" date="2024-09" db="EMBL/GenBank/DDBJ databases">
        <authorList>
            <person name="Sun Q."/>
            <person name="Mori K."/>
        </authorList>
    </citation>
    <scope>NUCLEOTIDE SEQUENCE [LARGE SCALE GENOMIC DNA]</scope>
    <source>
        <strain evidence="3 4">JCM 3331</strain>
    </source>
</reference>
<dbReference type="PANTHER" id="PTHR43156:SF2">
    <property type="entry name" value="STAGE II SPORULATION PROTEIN E"/>
    <property type="match status" value="1"/>
</dbReference>
<dbReference type="InterPro" id="IPR000014">
    <property type="entry name" value="PAS"/>
</dbReference>
<accession>A0ABV5R2K3</accession>
<dbReference type="InterPro" id="IPR035965">
    <property type="entry name" value="PAS-like_dom_sf"/>
</dbReference>
<evidence type="ECO:0000259" key="2">
    <source>
        <dbReference type="PROSITE" id="PS50112"/>
    </source>
</evidence>
<dbReference type="InterPro" id="IPR003018">
    <property type="entry name" value="GAF"/>
</dbReference>
<feature type="domain" description="PAS" evidence="2">
    <location>
        <begin position="140"/>
        <end position="210"/>
    </location>
</feature>
<dbReference type="RefSeq" id="WP_386143643.1">
    <property type="nucleotide sequence ID" value="NZ_BAAAXD010000044.1"/>
</dbReference>
<keyword evidence="4" id="KW-1185">Reference proteome</keyword>
<dbReference type="SUPFAM" id="SSF55785">
    <property type="entry name" value="PYP-like sensor domain (PAS domain)"/>
    <property type="match status" value="2"/>
</dbReference>
<dbReference type="CDD" id="cd00130">
    <property type="entry name" value="PAS"/>
    <property type="match status" value="2"/>
</dbReference>
<keyword evidence="1" id="KW-0378">Hydrolase</keyword>
<dbReference type="Gene3D" id="3.30.450.40">
    <property type="match status" value="1"/>
</dbReference>
<gene>
    <name evidence="3" type="ORF">ACFFTL_06860</name>
</gene>
<dbReference type="InterPro" id="IPR052016">
    <property type="entry name" value="Bact_Sigma-Reg"/>
</dbReference>
<evidence type="ECO:0000313" key="3">
    <source>
        <dbReference type="EMBL" id="MFB9572050.1"/>
    </source>
</evidence>
<dbReference type="Pfam" id="PF07228">
    <property type="entry name" value="SpoIIE"/>
    <property type="match status" value="1"/>
</dbReference>
<protein>
    <submittedName>
        <fullName evidence="3">SpoIIE family protein phosphatase</fullName>
    </submittedName>
</protein>
<dbReference type="SUPFAM" id="SSF81606">
    <property type="entry name" value="PP2C-like"/>
    <property type="match status" value="1"/>
</dbReference>